<evidence type="ECO:0000313" key="2">
    <source>
        <dbReference type="EMBL" id="KAF2240623.1"/>
    </source>
</evidence>
<protein>
    <submittedName>
        <fullName evidence="2">Uncharacterized protein</fullName>
    </submittedName>
</protein>
<keyword evidence="3" id="KW-1185">Reference proteome</keyword>
<dbReference type="AlphaFoldDB" id="A0A6A6HSX0"/>
<organism evidence="2 3">
    <name type="scientific">Trematosphaeria pertusa</name>
    <dbReference type="NCBI Taxonomy" id="390896"/>
    <lineage>
        <taxon>Eukaryota</taxon>
        <taxon>Fungi</taxon>
        <taxon>Dikarya</taxon>
        <taxon>Ascomycota</taxon>
        <taxon>Pezizomycotina</taxon>
        <taxon>Dothideomycetes</taxon>
        <taxon>Pleosporomycetidae</taxon>
        <taxon>Pleosporales</taxon>
        <taxon>Massarineae</taxon>
        <taxon>Trematosphaeriaceae</taxon>
        <taxon>Trematosphaeria</taxon>
    </lineage>
</organism>
<evidence type="ECO:0000313" key="3">
    <source>
        <dbReference type="Proteomes" id="UP000800094"/>
    </source>
</evidence>
<dbReference type="EMBL" id="ML987216">
    <property type="protein sequence ID" value="KAF2240623.1"/>
    <property type="molecule type" value="Genomic_DNA"/>
</dbReference>
<dbReference type="RefSeq" id="XP_033675627.1">
    <property type="nucleotide sequence ID" value="XM_033820567.1"/>
</dbReference>
<accession>A0A6A6HSX0</accession>
<feature type="region of interest" description="Disordered" evidence="1">
    <location>
        <begin position="117"/>
        <end position="164"/>
    </location>
</feature>
<feature type="compositionally biased region" description="Low complexity" evidence="1">
    <location>
        <begin position="119"/>
        <end position="153"/>
    </location>
</feature>
<sequence>MACEGLPFGCIFRPNLRCGARQPVACSSASSNNRASRLWLAGQEEVLQLDWKVHRLPHSPLRQLPPPHSPKPDKLRTFIILQLPLLYLKVLCRHCFRHPWPPLTTTNSRADVAFASNDRATTSTPTSSNSTSSKTSASSSSRASRSLTARQATQARRPLQPRSSWRRLSLSQHNCSLTATSTRRQSRCRTQQAHRLPLNSVMRPLGRRTPVSHSASTWILAMRWCRMAIAG</sequence>
<dbReference type="Proteomes" id="UP000800094">
    <property type="component" value="Unassembled WGS sequence"/>
</dbReference>
<dbReference type="GeneID" id="54573897"/>
<reference evidence="2" key="1">
    <citation type="journal article" date="2020" name="Stud. Mycol.">
        <title>101 Dothideomycetes genomes: a test case for predicting lifestyles and emergence of pathogens.</title>
        <authorList>
            <person name="Haridas S."/>
            <person name="Albert R."/>
            <person name="Binder M."/>
            <person name="Bloem J."/>
            <person name="Labutti K."/>
            <person name="Salamov A."/>
            <person name="Andreopoulos B."/>
            <person name="Baker S."/>
            <person name="Barry K."/>
            <person name="Bills G."/>
            <person name="Bluhm B."/>
            <person name="Cannon C."/>
            <person name="Castanera R."/>
            <person name="Culley D."/>
            <person name="Daum C."/>
            <person name="Ezra D."/>
            <person name="Gonzalez J."/>
            <person name="Henrissat B."/>
            <person name="Kuo A."/>
            <person name="Liang C."/>
            <person name="Lipzen A."/>
            <person name="Lutzoni F."/>
            <person name="Magnuson J."/>
            <person name="Mondo S."/>
            <person name="Nolan M."/>
            <person name="Ohm R."/>
            <person name="Pangilinan J."/>
            <person name="Park H.-J."/>
            <person name="Ramirez L."/>
            <person name="Alfaro M."/>
            <person name="Sun H."/>
            <person name="Tritt A."/>
            <person name="Yoshinaga Y."/>
            <person name="Zwiers L.-H."/>
            <person name="Turgeon B."/>
            <person name="Goodwin S."/>
            <person name="Spatafora J."/>
            <person name="Crous P."/>
            <person name="Grigoriev I."/>
        </authorList>
    </citation>
    <scope>NUCLEOTIDE SEQUENCE</scope>
    <source>
        <strain evidence="2">CBS 122368</strain>
    </source>
</reference>
<evidence type="ECO:0000256" key="1">
    <source>
        <dbReference type="SAM" id="MobiDB-lite"/>
    </source>
</evidence>
<gene>
    <name evidence="2" type="ORF">BU26DRAFT_203626</name>
</gene>
<proteinExistence type="predicted"/>
<name>A0A6A6HSX0_9PLEO</name>